<feature type="compositionally biased region" description="Low complexity" evidence="2">
    <location>
        <begin position="708"/>
        <end position="733"/>
    </location>
</feature>
<comment type="caution">
    <text evidence="4">The sequence shown here is derived from an EMBL/GenBank/DDBJ whole genome shotgun (WGS) entry which is preliminary data.</text>
</comment>
<sequence>MTPHRILAAVPDPCGFPVVFRFPRVYRCATWRPTRRTVVAQRLPAHDLLSLYLRGRRFHFIFFPALALPEHCEPFVLCAPLTAGRRQGPPFRQDTARKFREALPRSASPKLLRRFRLELRPSYSFYFPISVHLRRFSSDQRPRILRLSSQHSGSTGRLEAEIDRMNISFSAPEAGAGKGQEASSSNQAITRGAWKGSDVKQPEIDWLYRPRRIPAEVSCRLPRGEVEPAPEAGEYVVFSAHFERGFGLPASNFFREFLDFYKLQPHHLPGNAIFYLSCFVSFMEAYVGLLPSKEAFARFFGLRINLVQGKNIPNPKPPVQCGSCIISARQGSPFFKFSGLESCRAWQQTFFYVKNKGTADFINLPAYLPGTPSKTNWTYNPGTNHIETNRIVRFLENLKKDTGICSDDIIRAFISRRVLPLQRRAHKMSQMCGPRDPTKITSFTLSKEDVVLKARQICQTEMPMDWEWGLLPLCSKNPPTAETCERFPRITAEALQGPIRKRALDKEDLDPHAAGHKHKMGRTHTSRPDLPSASANPPIVEHATPLEAVVGQEFLDKLATRGHKKKAPAPEAGTSDAPPPKRSRTETVAGKVVTSKRYRKREMPVSSGPPLKIAKSATGMRPESTEGAARAPSPPQQSSVPTGAGKSPASPRGGNTIAGRAAPEPSDHRAEGDFSSPPEVQDTGATNTGAGTEDAGRAEPLVPPVPEKTTTSTASPSKSVPDSSVPANPSPARDAPEAPTPPPAAPASKPAAGRPTTPSQDPRWSAPRSPSSGSRSLVLHASRAAHGRRPPQLRITASRHGAEPTCHLADYAEKWNRADLSPSTLGLGKDRLPVVDPAGPRSTGQHFGRLRRAVKEFDTAWHDANHNVANTFDTRKRLFEELLWEHRELSEAHSKCQAVPESTIKDLSDQLATLKAEKEQLAKEHQEALDAQRKVTAELKDKLMESEVRHSQELKDAKAAAETKLDDTLKEFTNSSAVLRTELEEESKVRKAAEERIAALTTDQAAYDQLVMQADALAFKLFPDSQVHASKKVAEYRAKQSTTNPDAPWDSYEHLVALAARICLMRAVDRHLVELPKRAIEIFKVLWPEEAVPVNLTLISDRLKDACRRFREWKCSAARAGADAALRITCSWYEDLDLDAFHSIRGDAPTDTDPVLSAKRQDRAYRIAEFAQTHTFIPPPSGVRDEISDDKEDAEDEEDEETAEGSAPPEQGDAPPEASKAGPQPPVA</sequence>
<evidence type="ECO:0000313" key="4">
    <source>
        <dbReference type="EMBL" id="KAK1613866.1"/>
    </source>
</evidence>
<feature type="region of interest" description="Disordered" evidence="2">
    <location>
        <begin position="560"/>
        <end position="792"/>
    </location>
</feature>
<evidence type="ECO:0000259" key="3">
    <source>
        <dbReference type="Pfam" id="PF04195"/>
    </source>
</evidence>
<feature type="domain" description="Transposase (putative) gypsy type" evidence="3">
    <location>
        <begin position="236"/>
        <end position="303"/>
    </location>
</feature>
<dbReference type="Proteomes" id="UP001231189">
    <property type="component" value="Unassembled WGS sequence"/>
</dbReference>
<protein>
    <recommendedName>
        <fullName evidence="3">Transposase (putative) gypsy type domain-containing protein</fullName>
    </recommendedName>
</protein>
<evidence type="ECO:0000256" key="2">
    <source>
        <dbReference type="SAM" id="MobiDB-lite"/>
    </source>
</evidence>
<reference evidence="4" key="1">
    <citation type="submission" date="2023-07" db="EMBL/GenBank/DDBJ databases">
        <title>A chromosome-level genome assembly of Lolium multiflorum.</title>
        <authorList>
            <person name="Chen Y."/>
            <person name="Copetti D."/>
            <person name="Kolliker R."/>
            <person name="Studer B."/>
        </authorList>
    </citation>
    <scope>NUCLEOTIDE SEQUENCE</scope>
    <source>
        <strain evidence="4">02402/16</strain>
        <tissue evidence="4">Leaf</tissue>
    </source>
</reference>
<evidence type="ECO:0000256" key="1">
    <source>
        <dbReference type="SAM" id="Coils"/>
    </source>
</evidence>
<feature type="compositionally biased region" description="Basic residues" evidence="2">
    <location>
        <begin position="514"/>
        <end position="525"/>
    </location>
</feature>
<keyword evidence="5" id="KW-1185">Reference proteome</keyword>
<dbReference type="AlphaFoldDB" id="A0AAD8VQD3"/>
<feature type="compositionally biased region" description="Low complexity" evidence="2">
    <location>
        <begin position="762"/>
        <end position="776"/>
    </location>
</feature>
<organism evidence="4 5">
    <name type="scientific">Lolium multiflorum</name>
    <name type="common">Italian ryegrass</name>
    <name type="synonym">Lolium perenne subsp. multiflorum</name>
    <dbReference type="NCBI Taxonomy" id="4521"/>
    <lineage>
        <taxon>Eukaryota</taxon>
        <taxon>Viridiplantae</taxon>
        <taxon>Streptophyta</taxon>
        <taxon>Embryophyta</taxon>
        <taxon>Tracheophyta</taxon>
        <taxon>Spermatophyta</taxon>
        <taxon>Magnoliopsida</taxon>
        <taxon>Liliopsida</taxon>
        <taxon>Poales</taxon>
        <taxon>Poaceae</taxon>
        <taxon>BOP clade</taxon>
        <taxon>Pooideae</taxon>
        <taxon>Poodae</taxon>
        <taxon>Poeae</taxon>
        <taxon>Poeae Chloroplast Group 2 (Poeae type)</taxon>
        <taxon>Loliodinae</taxon>
        <taxon>Loliinae</taxon>
        <taxon>Lolium</taxon>
    </lineage>
</organism>
<proteinExistence type="predicted"/>
<feature type="coiled-coil region" evidence="1">
    <location>
        <begin position="904"/>
        <end position="1003"/>
    </location>
</feature>
<gene>
    <name evidence="4" type="ORF">QYE76_019383</name>
</gene>
<accession>A0AAD8VQD3</accession>
<dbReference type="PANTHER" id="PTHR33026:SF7">
    <property type="entry name" value="OS03G0100275 PROTEIN"/>
    <property type="match status" value="1"/>
</dbReference>
<feature type="region of interest" description="Disordered" evidence="2">
    <location>
        <begin position="171"/>
        <end position="192"/>
    </location>
</feature>
<name>A0AAD8VQD3_LOLMU</name>
<dbReference type="PANTHER" id="PTHR33026">
    <property type="entry name" value="OS06G0360600 PROTEIN"/>
    <property type="match status" value="1"/>
</dbReference>
<keyword evidence="1" id="KW-0175">Coiled coil</keyword>
<feature type="compositionally biased region" description="Acidic residues" evidence="2">
    <location>
        <begin position="1187"/>
        <end position="1203"/>
    </location>
</feature>
<dbReference type="Pfam" id="PF04195">
    <property type="entry name" value="Transposase_28"/>
    <property type="match status" value="1"/>
</dbReference>
<dbReference type="InterPro" id="IPR007321">
    <property type="entry name" value="Transposase_28"/>
</dbReference>
<evidence type="ECO:0000313" key="5">
    <source>
        <dbReference type="Proteomes" id="UP001231189"/>
    </source>
</evidence>
<feature type="region of interest" description="Disordered" evidence="2">
    <location>
        <begin position="1175"/>
        <end position="1228"/>
    </location>
</feature>
<dbReference type="EMBL" id="JAUUTY010000006">
    <property type="protein sequence ID" value="KAK1613866.1"/>
    <property type="molecule type" value="Genomic_DNA"/>
</dbReference>
<feature type="region of interest" description="Disordered" evidence="2">
    <location>
        <begin position="511"/>
        <end position="538"/>
    </location>
</feature>